<dbReference type="CDD" id="cd18186">
    <property type="entry name" value="BTB_POZ_ZBTB_KLHL-like"/>
    <property type="match status" value="1"/>
</dbReference>
<evidence type="ECO:0000313" key="4">
    <source>
        <dbReference type="Proteomes" id="UP000490939"/>
    </source>
</evidence>
<comment type="caution">
    <text evidence="3">The sequence shown here is derived from an EMBL/GenBank/DDBJ whole genome shotgun (WGS) entry which is preliminary data.</text>
</comment>
<reference evidence="3 4" key="1">
    <citation type="submission" date="2019-07" db="EMBL/GenBank/DDBJ databases">
        <title>Venturia inaequalis Genome Resource.</title>
        <authorList>
            <person name="Lichtner F.J."/>
        </authorList>
    </citation>
    <scope>NUCLEOTIDE SEQUENCE [LARGE SCALE GENOMIC DNA]</scope>
    <source>
        <strain evidence="3 4">DMI_063113</strain>
    </source>
</reference>
<accession>A0A8H3YW20</accession>
<dbReference type="Proteomes" id="UP000490939">
    <property type="component" value="Unassembled WGS sequence"/>
</dbReference>
<gene>
    <name evidence="3" type="ORF">EG327_008237</name>
</gene>
<feature type="compositionally biased region" description="Basic and acidic residues" evidence="1">
    <location>
        <begin position="413"/>
        <end position="428"/>
    </location>
</feature>
<feature type="region of interest" description="Disordered" evidence="1">
    <location>
        <begin position="361"/>
        <end position="428"/>
    </location>
</feature>
<feature type="compositionally biased region" description="Basic and acidic residues" evidence="1">
    <location>
        <begin position="383"/>
        <end position="392"/>
    </location>
</feature>
<dbReference type="InterPro" id="IPR011333">
    <property type="entry name" value="SKP1/BTB/POZ_sf"/>
</dbReference>
<dbReference type="PROSITE" id="PS50097">
    <property type="entry name" value="BTB"/>
    <property type="match status" value="1"/>
</dbReference>
<dbReference type="PANTHER" id="PTHR47843:SF2">
    <property type="entry name" value="BTB DOMAIN-CONTAINING PROTEIN"/>
    <property type="match status" value="1"/>
</dbReference>
<protein>
    <recommendedName>
        <fullName evidence="2">BTB domain-containing protein</fullName>
    </recommendedName>
</protein>
<dbReference type="Pfam" id="PF00651">
    <property type="entry name" value="BTB"/>
    <property type="match status" value="1"/>
</dbReference>
<evidence type="ECO:0000256" key="1">
    <source>
        <dbReference type="SAM" id="MobiDB-lite"/>
    </source>
</evidence>
<dbReference type="AlphaFoldDB" id="A0A8H3YW20"/>
<dbReference type="SUPFAM" id="SSF54695">
    <property type="entry name" value="POZ domain"/>
    <property type="match status" value="1"/>
</dbReference>
<dbReference type="InterPro" id="IPR000210">
    <property type="entry name" value="BTB/POZ_dom"/>
</dbReference>
<keyword evidence="4" id="KW-1185">Reference proteome</keyword>
<dbReference type="PANTHER" id="PTHR47843">
    <property type="entry name" value="BTB DOMAIN-CONTAINING PROTEIN-RELATED"/>
    <property type="match status" value="1"/>
</dbReference>
<evidence type="ECO:0000313" key="3">
    <source>
        <dbReference type="EMBL" id="KAE9976060.1"/>
    </source>
</evidence>
<name>A0A8H3YW20_VENIN</name>
<evidence type="ECO:0000259" key="2">
    <source>
        <dbReference type="PROSITE" id="PS50097"/>
    </source>
</evidence>
<proteinExistence type="predicted"/>
<feature type="domain" description="BTB" evidence="2">
    <location>
        <begin position="32"/>
        <end position="98"/>
    </location>
</feature>
<dbReference type="Gene3D" id="3.30.710.10">
    <property type="entry name" value="Potassium Channel Kv1.1, Chain A"/>
    <property type="match status" value="1"/>
</dbReference>
<dbReference type="EMBL" id="WNWR01000509">
    <property type="protein sequence ID" value="KAE9976060.1"/>
    <property type="molecule type" value="Genomic_DNA"/>
</dbReference>
<organism evidence="3 4">
    <name type="scientific">Venturia inaequalis</name>
    <name type="common">Apple scab fungus</name>
    <dbReference type="NCBI Taxonomy" id="5025"/>
    <lineage>
        <taxon>Eukaryota</taxon>
        <taxon>Fungi</taxon>
        <taxon>Dikarya</taxon>
        <taxon>Ascomycota</taxon>
        <taxon>Pezizomycotina</taxon>
        <taxon>Dothideomycetes</taxon>
        <taxon>Pleosporomycetidae</taxon>
        <taxon>Venturiales</taxon>
        <taxon>Venturiaceae</taxon>
        <taxon>Venturia</taxon>
    </lineage>
</organism>
<sequence>MVPKRKAEAQVCPSTMAKVLGTSPQKLGRQMTQVFVGGDREPHYVHRDLISSSSDFFKRALCGNFTEKDGVVRLPEQQSTNFAEYIQWLYSQSLDLELKAREVRKQFAKCDPMKGRTTIQHHMQLLELYIMGDALQDEEFQNTCMDAILKMCQLEDDFPAHPGFTQLVITFSHSSQTFNPRKKYSQLVSHHGQVSLLICFVPTSLDSACPLFKFSWAKTKLHIVQRARITRSPDFFSKALNGNFKEAEDGIVRLPEQTSKTFALHGLTVLALEREVGGKLNYCSTYWWKDLKGEFAALDWGTWRFSVASAIMKLTTALVAALGLLTSVTVALPTTGDAPVSDSTGLEARSAKPLGIQGTIMNYLPHGSSPDPRKDPKHHNDKQRRTGLEARSAEPLGIQGTIMNYLAHGSGPDPRKDPKYHNDKQRRTIDTTTEVASKDTEYFSITLCNKINHGGTCVKVPMTKNGCQSFPLLVNTRSLYMELGTTQCWVFNNEECHMTGDINDLWIWRWIDTDDLQAAGMTFTPRGWLCDDYS</sequence>